<dbReference type="GO" id="GO:0005524">
    <property type="term" value="F:ATP binding"/>
    <property type="evidence" value="ECO:0007669"/>
    <property type="project" value="UniProtKB-KW"/>
</dbReference>
<dbReference type="InterPro" id="IPR003593">
    <property type="entry name" value="AAA+_ATPase"/>
</dbReference>
<dbReference type="InterPro" id="IPR003439">
    <property type="entry name" value="ABC_transporter-like_ATP-bd"/>
</dbReference>
<dbReference type="PANTHER" id="PTHR46743">
    <property type="entry name" value="TEICHOIC ACIDS EXPORT ATP-BINDING PROTEIN TAGH"/>
    <property type="match status" value="1"/>
</dbReference>
<dbReference type="PROSITE" id="PS50893">
    <property type="entry name" value="ABC_TRANSPORTER_2"/>
    <property type="match status" value="1"/>
</dbReference>
<evidence type="ECO:0000256" key="1">
    <source>
        <dbReference type="ARBA" id="ARBA00022741"/>
    </source>
</evidence>
<accession>A0ABY3DSW3</accession>
<dbReference type="Proteomes" id="UP000315321">
    <property type="component" value="Unassembled WGS sequence"/>
</dbReference>
<keyword evidence="2 5" id="KW-0067">ATP-binding</keyword>
<protein>
    <submittedName>
        <fullName evidence="5">ATP-binding cassette domain-containing protein</fullName>
    </submittedName>
</protein>
<evidence type="ECO:0000259" key="4">
    <source>
        <dbReference type="PROSITE" id="PS50893"/>
    </source>
</evidence>
<feature type="domain" description="ABC transporter" evidence="4">
    <location>
        <begin position="47"/>
        <end position="266"/>
    </location>
</feature>
<name>A0ABY3DSW3_9HYPH</name>
<organism evidence="5 6">
    <name type="scientific">Ancylobacter moscoviensis</name>
    <dbReference type="NCBI Taxonomy" id="2597768"/>
    <lineage>
        <taxon>Bacteria</taxon>
        <taxon>Pseudomonadati</taxon>
        <taxon>Pseudomonadota</taxon>
        <taxon>Alphaproteobacteria</taxon>
        <taxon>Hyphomicrobiales</taxon>
        <taxon>Xanthobacteraceae</taxon>
        <taxon>Ancylobacter</taxon>
    </lineage>
</organism>
<dbReference type="Gene3D" id="3.40.50.300">
    <property type="entry name" value="P-loop containing nucleotide triphosphate hydrolases"/>
    <property type="match status" value="1"/>
</dbReference>
<dbReference type="Pfam" id="PF00005">
    <property type="entry name" value="ABC_tran"/>
    <property type="match status" value="1"/>
</dbReference>
<evidence type="ECO:0000256" key="3">
    <source>
        <dbReference type="SAM" id="MobiDB-lite"/>
    </source>
</evidence>
<reference evidence="5 6" key="1">
    <citation type="submission" date="2019-07" db="EMBL/GenBank/DDBJ databases">
        <authorList>
            <person name="Grouzdev D.S."/>
        </authorList>
    </citation>
    <scope>NUCLEOTIDE SEQUENCE [LARGE SCALE GENOMIC DNA]</scope>
    <source>
        <strain evidence="5 6">3C</strain>
    </source>
</reference>
<feature type="region of interest" description="Disordered" evidence="3">
    <location>
        <begin position="266"/>
        <end position="287"/>
    </location>
</feature>
<keyword evidence="1" id="KW-0547">Nucleotide-binding</keyword>
<dbReference type="EMBL" id="VMBP01000003">
    <property type="protein sequence ID" value="TSJ62132.1"/>
    <property type="molecule type" value="Genomic_DNA"/>
</dbReference>
<gene>
    <name evidence="5" type="ORF">FO470_11235</name>
</gene>
<sequence>MVPLGLLPDLSHPHPRQVLSDRLRPRVAADRAGARACVPSEADMMAVEMRDIAKTFRSARGPNHVFEHLNAAFPRGASVGILGARGAGKSTLIRLIGGSTLPDHGKVRRVGSISPPVATTQAYHAALTGRENLHFVARVNGFDGDAAARFVARFAQMGEAIDHPLSSYTRERRARFLFAASYAMPFDIFIADEALFGGAGVFRERCAELVQARRAQATLIFTTRSPQMLRRFADIGAVLHEGQLHMFDRIGDAIRLYRTIDDSAADAPLEDDDTEERYVDEPFGPLA</sequence>
<evidence type="ECO:0000313" key="5">
    <source>
        <dbReference type="EMBL" id="TSJ62132.1"/>
    </source>
</evidence>
<dbReference type="InterPro" id="IPR027417">
    <property type="entry name" value="P-loop_NTPase"/>
</dbReference>
<proteinExistence type="predicted"/>
<evidence type="ECO:0000313" key="6">
    <source>
        <dbReference type="Proteomes" id="UP000315321"/>
    </source>
</evidence>
<evidence type="ECO:0000256" key="2">
    <source>
        <dbReference type="ARBA" id="ARBA00022840"/>
    </source>
</evidence>
<dbReference type="InterPro" id="IPR050683">
    <property type="entry name" value="Bact_Polysacc_Export_ATP-bd"/>
</dbReference>
<dbReference type="SMART" id="SM00382">
    <property type="entry name" value="AAA"/>
    <property type="match status" value="1"/>
</dbReference>
<comment type="caution">
    <text evidence="5">The sequence shown here is derived from an EMBL/GenBank/DDBJ whole genome shotgun (WGS) entry which is preliminary data.</text>
</comment>
<dbReference type="SUPFAM" id="SSF52540">
    <property type="entry name" value="P-loop containing nucleoside triphosphate hydrolases"/>
    <property type="match status" value="1"/>
</dbReference>
<keyword evidence="6" id="KW-1185">Reference proteome</keyword>
<dbReference type="PANTHER" id="PTHR46743:SF2">
    <property type="entry name" value="TEICHOIC ACIDS EXPORT ATP-BINDING PROTEIN TAGH"/>
    <property type="match status" value="1"/>
</dbReference>